<evidence type="ECO:0000313" key="1">
    <source>
        <dbReference type="EMBL" id="RIJ47344.1"/>
    </source>
</evidence>
<evidence type="ECO:0008006" key="3">
    <source>
        <dbReference type="Google" id="ProtNLM"/>
    </source>
</evidence>
<dbReference type="AlphaFoldDB" id="A0A399SXA2"/>
<reference evidence="1 2" key="1">
    <citation type="submission" date="2018-08" db="EMBL/GenBank/DDBJ databases">
        <title>Pallidiluteibacterium maritimus gen. nov., sp. nov., isolated from coastal sediment.</title>
        <authorList>
            <person name="Zhou L.Y."/>
        </authorList>
    </citation>
    <scope>NUCLEOTIDE SEQUENCE [LARGE SCALE GENOMIC DNA]</scope>
    <source>
        <strain evidence="1 2">XSD2</strain>
    </source>
</reference>
<comment type="caution">
    <text evidence="1">The sequence shown here is derived from an EMBL/GenBank/DDBJ whole genome shotgun (WGS) entry which is preliminary data.</text>
</comment>
<dbReference type="RefSeq" id="WP_119438701.1">
    <property type="nucleotide sequence ID" value="NZ_QWGR01000008.1"/>
</dbReference>
<sequence>MRKGILVAVLLILLPFIHYGQEREWLLNKDSLFTSIASEHFTLYSVKGHLSAEIRQETLKERELAYREISYFFKMKVDLSINIFLFGSEQLKYKITGHKGLGWGFDNTIVEVFNDSIRLDPYHELAHVLGYAINQPPALIDEGTAVYLSQLYGDKAFSRLTGYPAKSINEILLMLNEKKELVKLPALLLYDEIGQKRNSFLEYCQSASFVEYLITQFGEEKFLKLYRSLSNSNHVGNEMMFELIYKKDIRELEIDWKTQVGLDKE</sequence>
<name>A0A399SXA2_9BACT</name>
<dbReference type="Proteomes" id="UP000265926">
    <property type="component" value="Unassembled WGS sequence"/>
</dbReference>
<dbReference type="OrthoDB" id="1118271at2"/>
<organism evidence="1 2">
    <name type="scientific">Maribellus luteus</name>
    <dbReference type="NCBI Taxonomy" id="2305463"/>
    <lineage>
        <taxon>Bacteria</taxon>
        <taxon>Pseudomonadati</taxon>
        <taxon>Bacteroidota</taxon>
        <taxon>Bacteroidia</taxon>
        <taxon>Marinilabiliales</taxon>
        <taxon>Prolixibacteraceae</taxon>
        <taxon>Maribellus</taxon>
    </lineage>
</organism>
<accession>A0A399SXA2</accession>
<proteinExistence type="predicted"/>
<keyword evidence="2" id="KW-1185">Reference proteome</keyword>
<dbReference type="EMBL" id="QWGR01000008">
    <property type="protein sequence ID" value="RIJ47344.1"/>
    <property type="molecule type" value="Genomic_DNA"/>
</dbReference>
<protein>
    <recommendedName>
        <fullName evidence="3">DUF1570 domain-containing protein</fullName>
    </recommendedName>
</protein>
<gene>
    <name evidence="1" type="ORF">D1614_14580</name>
</gene>
<evidence type="ECO:0000313" key="2">
    <source>
        <dbReference type="Proteomes" id="UP000265926"/>
    </source>
</evidence>